<evidence type="ECO:0000256" key="1">
    <source>
        <dbReference type="SAM" id="Phobius"/>
    </source>
</evidence>
<evidence type="ECO:0000313" key="3">
    <source>
        <dbReference type="Proteomes" id="UP001165085"/>
    </source>
</evidence>
<dbReference type="InterPro" id="IPR023393">
    <property type="entry name" value="START-like_dom_sf"/>
</dbReference>
<feature type="transmembrane region" description="Helical" evidence="1">
    <location>
        <begin position="152"/>
        <end position="171"/>
    </location>
</feature>
<name>A0A9W7ENH9_9STRA</name>
<dbReference type="EMBL" id="BRXY01000298">
    <property type="protein sequence ID" value="GMH85022.1"/>
    <property type="molecule type" value="Genomic_DNA"/>
</dbReference>
<comment type="caution">
    <text evidence="2">The sequence shown here is derived from an EMBL/GenBank/DDBJ whole genome shotgun (WGS) entry which is preliminary data.</text>
</comment>
<dbReference type="AlphaFoldDB" id="A0A9W7ENH9"/>
<feature type="transmembrane region" description="Helical" evidence="1">
    <location>
        <begin position="128"/>
        <end position="146"/>
    </location>
</feature>
<keyword evidence="3" id="KW-1185">Reference proteome</keyword>
<keyword evidence="1" id="KW-0472">Membrane</keyword>
<organism evidence="2 3">
    <name type="scientific">Triparma strigata</name>
    <dbReference type="NCBI Taxonomy" id="1606541"/>
    <lineage>
        <taxon>Eukaryota</taxon>
        <taxon>Sar</taxon>
        <taxon>Stramenopiles</taxon>
        <taxon>Ochrophyta</taxon>
        <taxon>Bolidophyceae</taxon>
        <taxon>Parmales</taxon>
        <taxon>Triparmaceae</taxon>
        <taxon>Triparma</taxon>
    </lineage>
</organism>
<keyword evidence="1" id="KW-1133">Transmembrane helix</keyword>
<feature type="transmembrane region" description="Helical" evidence="1">
    <location>
        <begin position="86"/>
        <end position="107"/>
    </location>
</feature>
<protein>
    <submittedName>
        <fullName evidence="2">Uncharacterized protein</fullName>
    </submittedName>
</protein>
<dbReference type="Proteomes" id="UP001165085">
    <property type="component" value="Unassembled WGS sequence"/>
</dbReference>
<proteinExistence type="predicted"/>
<dbReference type="Gene3D" id="3.30.530.20">
    <property type="match status" value="1"/>
</dbReference>
<dbReference type="SUPFAM" id="SSF55961">
    <property type="entry name" value="Bet v1-like"/>
    <property type="match status" value="1"/>
</dbReference>
<feature type="transmembrane region" description="Helical" evidence="1">
    <location>
        <begin position="42"/>
        <end position="60"/>
    </location>
</feature>
<feature type="transmembrane region" description="Helical" evidence="1">
    <location>
        <begin position="255"/>
        <end position="282"/>
    </location>
</feature>
<accession>A0A9W7ENH9</accession>
<keyword evidence="1" id="KW-0812">Transmembrane</keyword>
<gene>
    <name evidence="2" type="ORF">TrST_g12838</name>
</gene>
<evidence type="ECO:0000313" key="2">
    <source>
        <dbReference type="EMBL" id="GMH85022.1"/>
    </source>
</evidence>
<sequence>MVMVATDRGTTLPGRLPQAKEAPVQSLFKETYGPFPTMTKSVLYVFAMFFAYVFGFYFYIADKQLSVEYECGEKSYDKMNFETKTITNRVIFDITSLITYYVSAYSWERYLHSHVGIPQDSSPWVRRFFYAMGILGSWFFETIGLLPTWVTWGFAFLAIPVLKFINFVIDSSARRKKMGLPPVTYNSFYVSLSVSYVWLMLLIINNASKAALETSGPAAASIVVNVMSIILTFAFESMTTKAVTTGKNGPFMFPFYFGIDLLNVKILLSVEIFSAEFFFLVLAQEAMGLCRNCGIYDIVMWASMKLFGIGNESFPLKSVAFLDELNTIAAVDSVSEMMATLGLLCLTIGEATASSLNGEEACGAIVVCDADGVPTKSLGGAAAICLAAFVFRAGFFVLERSAFRKIMKNASNIESNALSMAKTVGTLKKATKKPKEAPQEGVQSRSMSAHLHQVSKSDIKDHANVDVTALINDVVVMMESDNWKHWYFIKESRVSVQRYMKFRGDTSEAHSIYMKLKGSFLSRSTMVLKTSVAELLEYHLDYLNPAKIPEGGSREILEGEGTSRRILHYKVPTPWPLKPLDSVFLELVHEYEIDGRRVALVCCGPCTHPSKPKEKGVVRLDSILFADFYEELEDGSSRWTVLQAFNPKLPLWIRWLTRGEAKKFTTESISLYTRKWERDTRSDRLVQELEDKNAEKLNIANTLSNIFTGSKLFLSLASMVIIYQHSMSNMMRWKQDYWEEYWIASGLCNSTSSD</sequence>
<dbReference type="OrthoDB" id="10545077at2759"/>
<reference evidence="3" key="1">
    <citation type="journal article" date="2023" name="Commun. Biol.">
        <title>Genome analysis of Parmales, the sister group of diatoms, reveals the evolutionary specialization of diatoms from phago-mixotrophs to photoautotrophs.</title>
        <authorList>
            <person name="Ban H."/>
            <person name="Sato S."/>
            <person name="Yoshikawa S."/>
            <person name="Yamada K."/>
            <person name="Nakamura Y."/>
            <person name="Ichinomiya M."/>
            <person name="Sato N."/>
            <person name="Blanc-Mathieu R."/>
            <person name="Endo H."/>
            <person name="Kuwata A."/>
            <person name="Ogata H."/>
        </authorList>
    </citation>
    <scope>NUCLEOTIDE SEQUENCE [LARGE SCALE GENOMIC DNA]</scope>
    <source>
        <strain evidence="3">NIES 3701</strain>
    </source>
</reference>
<feature type="transmembrane region" description="Helical" evidence="1">
    <location>
        <begin position="183"/>
        <end position="204"/>
    </location>
</feature>
<feature type="transmembrane region" description="Helical" evidence="1">
    <location>
        <begin position="216"/>
        <end position="235"/>
    </location>
</feature>